<name>A0A1Y2CZW8_9FUNG</name>
<evidence type="ECO:0000256" key="1">
    <source>
        <dbReference type="SAM" id="MobiDB-lite"/>
    </source>
</evidence>
<comment type="caution">
    <text evidence="2">The sequence shown here is derived from an EMBL/GenBank/DDBJ whole genome shotgun (WGS) entry which is preliminary data.</text>
</comment>
<protein>
    <submittedName>
        <fullName evidence="2">Uncharacterized protein</fullName>
    </submittedName>
</protein>
<proteinExistence type="predicted"/>
<sequence length="316" mass="33905">MLMNVTAHQAFDDSKLIVWASRIIYEKPLAVAQNWLNSEVIVCNTTANPSSSAQLETASSISNSSSATLQPQSVVPSYSEPSRVTASSTTCPVTSKPITKCLPNRNVCSYCKRIMVLSDDLDPKIVQMITSSSQTLPASIIYEGPIPFIGARGRSGVQPASPSGSDYSSSSSSQTATHTASSTTPVQLSIQGVTNHLWLSPHQYYNIANLDDNVTIYNGVCEVCYAEIGYLFFKRGTFANGMRVVAEESLGAEIKRLEVVEKQVEKEKLGAAFKSLKRGSGSAGGMEREEKKVRLIAPKPGSAVPVAVSDGPRSVF</sequence>
<feature type="compositionally biased region" description="Low complexity" evidence="1">
    <location>
        <begin position="159"/>
        <end position="185"/>
    </location>
</feature>
<dbReference type="EMBL" id="MCGO01000003">
    <property type="protein sequence ID" value="ORY52579.1"/>
    <property type="molecule type" value="Genomic_DNA"/>
</dbReference>
<evidence type="ECO:0000313" key="2">
    <source>
        <dbReference type="EMBL" id="ORY52579.1"/>
    </source>
</evidence>
<dbReference type="OrthoDB" id="2149881at2759"/>
<organism evidence="2 3">
    <name type="scientific">Rhizoclosmatium globosum</name>
    <dbReference type="NCBI Taxonomy" id="329046"/>
    <lineage>
        <taxon>Eukaryota</taxon>
        <taxon>Fungi</taxon>
        <taxon>Fungi incertae sedis</taxon>
        <taxon>Chytridiomycota</taxon>
        <taxon>Chytridiomycota incertae sedis</taxon>
        <taxon>Chytridiomycetes</taxon>
        <taxon>Chytridiales</taxon>
        <taxon>Chytriomycetaceae</taxon>
        <taxon>Rhizoclosmatium</taxon>
    </lineage>
</organism>
<dbReference type="AlphaFoldDB" id="A0A1Y2CZW8"/>
<evidence type="ECO:0000313" key="3">
    <source>
        <dbReference type="Proteomes" id="UP000193642"/>
    </source>
</evidence>
<reference evidence="2 3" key="1">
    <citation type="submission" date="2016-07" db="EMBL/GenBank/DDBJ databases">
        <title>Pervasive Adenine N6-methylation of Active Genes in Fungi.</title>
        <authorList>
            <consortium name="DOE Joint Genome Institute"/>
            <person name="Mondo S.J."/>
            <person name="Dannebaum R.O."/>
            <person name="Kuo R.C."/>
            <person name="Labutti K."/>
            <person name="Haridas S."/>
            <person name="Kuo A."/>
            <person name="Salamov A."/>
            <person name="Ahrendt S.R."/>
            <person name="Lipzen A."/>
            <person name="Sullivan W."/>
            <person name="Andreopoulos W.B."/>
            <person name="Clum A."/>
            <person name="Lindquist E."/>
            <person name="Daum C."/>
            <person name="Ramamoorthy G.K."/>
            <person name="Gryganskyi A."/>
            <person name="Culley D."/>
            <person name="Magnuson J.K."/>
            <person name="James T.Y."/>
            <person name="O'Malley M.A."/>
            <person name="Stajich J.E."/>
            <person name="Spatafora J.W."/>
            <person name="Visel A."/>
            <person name="Grigoriev I.V."/>
        </authorList>
    </citation>
    <scope>NUCLEOTIDE SEQUENCE [LARGE SCALE GENOMIC DNA]</scope>
    <source>
        <strain evidence="2 3">JEL800</strain>
    </source>
</reference>
<accession>A0A1Y2CZW8</accession>
<gene>
    <name evidence="2" type="ORF">BCR33DRAFT_322958</name>
</gene>
<feature type="region of interest" description="Disordered" evidence="1">
    <location>
        <begin position="153"/>
        <end position="185"/>
    </location>
</feature>
<dbReference type="Proteomes" id="UP000193642">
    <property type="component" value="Unassembled WGS sequence"/>
</dbReference>
<keyword evidence="3" id="KW-1185">Reference proteome</keyword>